<dbReference type="Proteomes" id="UP000419743">
    <property type="component" value="Unassembled WGS sequence"/>
</dbReference>
<dbReference type="InterPro" id="IPR036265">
    <property type="entry name" value="HIT-like_sf"/>
</dbReference>
<evidence type="ECO:0000313" key="3">
    <source>
        <dbReference type="EMBL" id="VZO38574.1"/>
    </source>
</evidence>
<gene>
    <name evidence="3" type="ORF">HALOF300_03335</name>
</gene>
<reference evidence="3 4" key="1">
    <citation type="submission" date="2019-11" db="EMBL/GenBank/DDBJ databases">
        <authorList>
            <person name="Criscuolo A."/>
        </authorList>
    </citation>
    <scope>NUCLEOTIDE SEQUENCE [LARGE SCALE GENOMIC DNA]</scope>
    <source>
        <strain evidence="3">CIP111667</strain>
    </source>
</reference>
<evidence type="ECO:0000256" key="1">
    <source>
        <dbReference type="PROSITE-ProRule" id="PRU00464"/>
    </source>
</evidence>
<sequence length="143" mass="15936">MTECTLCAGNARPESALPPRERVRVTEHWRVIAHRSALPGWMLVFPRRHVESLADLTEGEAAELGAVLRAGTRALVDAVGADRSYVMQFSEGIRHLHFSLVPRMADLPADRRGAKIGAYNAQDTPLGEEERDRIALSLRSRWP</sequence>
<evidence type="ECO:0000313" key="4">
    <source>
        <dbReference type="Proteomes" id="UP000419743"/>
    </source>
</evidence>
<dbReference type="Gene3D" id="3.30.428.10">
    <property type="entry name" value="HIT-like"/>
    <property type="match status" value="1"/>
</dbReference>
<protein>
    <recommendedName>
        <fullName evidence="2">HIT domain-containing protein</fullName>
    </recommendedName>
</protein>
<accession>A0A7M4DMG4</accession>
<comment type="caution">
    <text evidence="3">The sequence shown here is derived from an EMBL/GenBank/DDBJ whole genome shotgun (WGS) entry which is preliminary data.</text>
</comment>
<name>A0A7M4DMG4_9MICO</name>
<dbReference type="InterPro" id="IPR011146">
    <property type="entry name" value="HIT-like"/>
</dbReference>
<comment type="caution">
    <text evidence="1">Lacks conserved residue(s) required for the propagation of feature annotation.</text>
</comment>
<dbReference type="PROSITE" id="PS51084">
    <property type="entry name" value="HIT_2"/>
    <property type="match status" value="1"/>
</dbReference>
<evidence type="ECO:0000259" key="2">
    <source>
        <dbReference type="PROSITE" id="PS51084"/>
    </source>
</evidence>
<dbReference type="GO" id="GO:0003824">
    <property type="term" value="F:catalytic activity"/>
    <property type="evidence" value="ECO:0007669"/>
    <property type="project" value="InterPro"/>
</dbReference>
<proteinExistence type="predicted"/>
<dbReference type="AlphaFoldDB" id="A0A7M4DMG4"/>
<keyword evidence="4" id="KW-1185">Reference proteome</keyword>
<organism evidence="3 4">
    <name type="scientific">Occultella aeris</name>
    <dbReference type="NCBI Taxonomy" id="2761496"/>
    <lineage>
        <taxon>Bacteria</taxon>
        <taxon>Bacillati</taxon>
        <taxon>Actinomycetota</taxon>
        <taxon>Actinomycetes</taxon>
        <taxon>Micrococcales</taxon>
        <taxon>Ruaniaceae</taxon>
        <taxon>Occultella</taxon>
    </lineage>
</organism>
<dbReference type="EMBL" id="CACRYJ010000048">
    <property type="protein sequence ID" value="VZO38574.1"/>
    <property type="molecule type" value="Genomic_DNA"/>
</dbReference>
<dbReference type="SUPFAM" id="SSF54197">
    <property type="entry name" value="HIT-like"/>
    <property type="match status" value="1"/>
</dbReference>
<dbReference type="RefSeq" id="WP_156742017.1">
    <property type="nucleotide sequence ID" value="NZ_CACRYJ010000048.1"/>
</dbReference>
<feature type="domain" description="HIT" evidence="2">
    <location>
        <begin position="39"/>
        <end position="113"/>
    </location>
</feature>